<dbReference type="AlphaFoldDB" id="A0A8J3J3P8"/>
<keyword evidence="2" id="KW-1185">Reference proteome</keyword>
<evidence type="ECO:0000313" key="1">
    <source>
        <dbReference type="EMBL" id="GID14085.1"/>
    </source>
</evidence>
<name>A0A8J3J3P8_9ACTN</name>
<dbReference type="RefSeq" id="WP_203661721.1">
    <property type="nucleotide sequence ID" value="NZ_BAAAZM010000001.1"/>
</dbReference>
<reference evidence="1" key="1">
    <citation type="submission" date="2021-01" db="EMBL/GenBank/DDBJ databases">
        <title>Whole genome shotgun sequence of Actinocatenispora rupis NBRC 107355.</title>
        <authorList>
            <person name="Komaki H."/>
            <person name="Tamura T."/>
        </authorList>
    </citation>
    <scope>NUCLEOTIDE SEQUENCE</scope>
    <source>
        <strain evidence="1">NBRC 107355</strain>
    </source>
</reference>
<dbReference type="EMBL" id="BOMB01000029">
    <property type="protein sequence ID" value="GID14085.1"/>
    <property type="molecule type" value="Genomic_DNA"/>
</dbReference>
<dbReference type="Proteomes" id="UP000612808">
    <property type="component" value="Unassembled WGS sequence"/>
</dbReference>
<protein>
    <submittedName>
        <fullName evidence="1">Uncharacterized protein</fullName>
    </submittedName>
</protein>
<organism evidence="1 2">
    <name type="scientific">Actinocatenispora rupis</name>
    <dbReference type="NCBI Taxonomy" id="519421"/>
    <lineage>
        <taxon>Bacteria</taxon>
        <taxon>Bacillati</taxon>
        <taxon>Actinomycetota</taxon>
        <taxon>Actinomycetes</taxon>
        <taxon>Micromonosporales</taxon>
        <taxon>Micromonosporaceae</taxon>
        <taxon>Actinocatenispora</taxon>
    </lineage>
</organism>
<accession>A0A8J3J3P8</accession>
<proteinExistence type="predicted"/>
<comment type="caution">
    <text evidence="1">The sequence shown here is derived from an EMBL/GenBank/DDBJ whole genome shotgun (WGS) entry which is preliminary data.</text>
</comment>
<evidence type="ECO:0000313" key="2">
    <source>
        <dbReference type="Proteomes" id="UP000612808"/>
    </source>
</evidence>
<sequence>MATRNEAAADERTPAQKYDARIRLVDMATRELAEHGNKLTPKQRAFYQKVIADMGRLVGWRQ</sequence>
<gene>
    <name evidence="1" type="ORF">Aru02nite_49740</name>
</gene>